<name>A0A2R5F993_9PROT</name>
<comment type="caution">
    <text evidence="1">The sequence shown here is derived from an EMBL/GenBank/DDBJ whole genome shotgun (WGS) entry which is preliminary data.</text>
</comment>
<dbReference type="RefSeq" id="WP_109015983.1">
    <property type="nucleotide sequence ID" value="NZ_BDOQ01000010.1"/>
</dbReference>
<evidence type="ECO:0000313" key="1">
    <source>
        <dbReference type="EMBL" id="GBG14796.1"/>
    </source>
</evidence>
<reference evidence="1 2" key="1">
    <citation type="journal article" date="2018" name="Environ. Microbiol.">
        <title>Isolation and genomic characterization of Novimethylophilus kurashikiensis gen. nov. sp. nov., a new lanthanide-dependent methylotrophic species of Methylophilaceae.</title>
        <authorList>
            <person name="Lv H."/>
            <person name="Sahin N."/>
            <person name="Tani A."/>
        </authorList>
    </citation>
    <scope>NUCLEOTIDE SEQUENCE [LARGE SCALE GENOMIC DNA]</scope>
    <source>
        <strain evidence="1 2">La2-4</strain>
    </source>
</reference>
<accession>A0A2R5F993</accession>
<organism evidence="1 2">
    <name type="scientific">Novimethylophilus kurashikiensis</name>
    <dbReference type="NCBI Taxonomy" id="1825523"/>
    <lineage>
        <taxon>Bacteria</taxon>
        <taxon>Pseudomonadati</taxon>
        <taxon>Pseudomonadota</taxon>
        <taxon>Betaproteobacteria</taxon>
        <taxon>Nitrosomonadales</taxon>
        <taxon>Methylophilaceae</taxon>
        <taxon>Novimethylophilus</taxon>
    </lineage>
</organism>
<protein>
    <submittedName>
        <fullName evidence="1">Uncharacterized protein</fullName>
    </submittedName>
</protein>
<gene>
    <name evidence="1" type="ORF">NMK_2397</name>
</gene>
<evidence type="ECO:0000313" key="2">
    <source>
        <dbReference type="Proteomes" id="UP000245081"/>
    </source>
</evidence>
<sequence length="64" mass="7181">MTTIDPTRNRAMLDVAYGQVGPRDRERVTQAVLNEAKHQSDRVETIKMAGYMSAEGRSSIDVWA</sequence>
<keyword evidence="2" id="KW-1185">Reference proteome</keyword>
<dbReference type="EMBL" id="BDOQ01000010">
    <property type="protein sequence ID" value="GBG14796.1"/>
    <property type="molecule type" value="Genomic_DNA"/>
</dbReference>
<dbReference type="AlphaFoldDB" id="A0A2R5F993"/>
<proteinExistence type="predicted"/>
<dbReference type="Proteomes" id="UP000245081">
    <property type="component" value="Unassembled WGS sequence"/>
</dbReference>